<dbReference type="VEuPathDB" id="FungiDB:PAAG_00140"/>
<dbReference type="STRING" id="502779.C1GNP5"/>
<reference evidence="3 4" key="1">
    <citation type="journal article" date="2011" name="PLoS Genet.">
        <title>Comparative genomic analysis of human fungal pathogens causing paracoccidioidomycosis.</title>
        <authorList>
            <person name="Desjardins C.A."/>
            <person name="Champion M.D."/>
            <person name="Holder J.W."/>
            <person name="Muszewska A."/>
            <person name="Goldberg J."/>
            <person name="Bailao A.M."/>
            <person name="Brigido M.M."/>
            <person name="Ferreira M.E."/>
            <person name="Garcia A.M."/>
            <person name="Grynberg M."/>
            <person name="Gujja S."/>
            <person name="Heiman D.I."/>
            <person name="Henn M.R."/>
            <person name="Kodira C.D."/>
            <person name="Leon-Narvaez H."/>
            <person name="Longo L.V."/>
            <person name="Ma L.J."/>
            <person name="Malavazi I."/>
            <person name="Matsuo A.L."/>
            <person name="Morais F.V."/>
            <person name="Pereira M."/>
            <person name="Rodriguez-Brito S."/>
            <person name="Sakthikumar S."/>
            <person name="Salem-Izacc S.M."/>
            <person name="Sykes S.M."/>
            <person name="Teixeira M.M."/>
            <person name="Vallejo M.C."/>
            <person name="Walter M.E."/>
            <person name="Yandava C."/>
            <person name="Young S."/>
            <person name="Zeng Q."/>
            <person name="Zucker J."/>
            <person name="Felipe M.S."/>
            <person name="Goldman G.H."/>
            <person name="Haas B.J."/>
            <person name="McEwen J.G."/>
            <person name="Nino-Vega G."/>
            <person name="Puccia R."/>
            <person name="San-Blas G."/>
            <person name="Soares C.M."/>
            <person name="Birren B.W."/>
            <person name="Cuomo C.A."/>
        </authorList>
    </citation>
    <scope>NUCLEOTIDE SEQUENCE [LARGE SCALE GENOMIC DNA]</scope>
    <source>
        <strain evidence="4">ATCC MYA-826 / Pb01</strain>
    </source>
</reference>
<evidence type="ECO:0000256" key="1">
    <source>
        <dbReference type="SAM" id="MobiDB-lite"/>
    </source>
</evidence>
<dbReference type="HOGENOM" id="CLU_018625_1_0_1"/>
<evidence type="ECO:0000313" key="3">
    <source>
        <dbReference type="EMBL" id="EEH35817.2"/>
    </source>
</evidence>
<sequence length="877" mass="98633">MAPIHKHPLRTRQAQTHVLPPRPANGPTGEAVPVTTFISLKTFMAIMVATFSIFILTIYFWKISSFLRRFTSHRVLGGNSKSIRYAKTWHGWVPLAEHEAKRARRKNRYRKFRQKIAWRSSHADYNWVWWDPKGAAVEQHFEDKRDARWIPRWLKSYEHANADLARKVSKERPAGSERHHSETNSKGKPGLRNSIKISAQVVKARKRSRSGRSPIFLDGFNDRILPSMLYNGFHGNSGQKAAGWTPFNSRGAEPLSLSADSSNRSARCQRTPTPDFSQNGLRRCVSLSHLPTSPGHVESILALGAHRESASEGFQRSTVEPIQFSRLDYRRFRTIVPADEGGQNHLVIAQTAVATEKSLSWKYKAWAAHMQLQPIEQPPPYLHGLAGRPGSPLSGILRALSSSDYQSESSEYYSRMPIQNRTPESFTPETNTPQFPSLPTFTPHTQHGPPQHQAVDLSDVSLGALSVDGIGDAIRSPLAQSSNLIHPGKKLYNANKSIHQPILPPSTGFSNLPRQPLHPVQIRAVSFQLPKAQQEERVGSWPGPQTLLSNAEVRLIYDLDRRLEWLSSEVEPGRQPFQFLLLANHWLNRSTWTVLDPVSRVSVTERREHGDPRFNRPLPAPKNNTFRPKYPTQHRVKIHAPGLDSWRVAINGARKSSGARQFLKAVELFEGSAEEPPDGAIDPASWILRRPPQGFELSNKQANAYYEGMGGWCEKLDDWQNVCRAYRARRVICEGGANRQRIKEIAEMAALPCRKVIKRWNQAPQQFHRTEKQKLRGKHQEMRQVLSGSGSIPRHRQRDNAPGRRPAIITLGSDVPGRNDSVVSVSRSIIVSSGNSASGYLSTRRSVAMDGSYESGDAVVVLEQEAVQFGQTERDPG</sequence>
<protein>
    <submittedName>
        <fullName evidence="3">Uncharacterized protein</fullName>
    </submittedName>
</protein>
<evidence type="ECO:0000256" key="2">
    <source>
        <dbReference type="SAM" id="Phobius"/>
    </source>
</evidence>
<keyword evidence="2" id="KW-0812">Transmembrane</keyword>
<keyword evidence="2" id="KW-1133">Transmembrane helix</keyword>
<keyword evidence="2" id="KW-0472">Membrane</keyword>
<feature type="compositionally biased region" description="Polar residues" evidence="1">
    <location>
        <begin position="258"/>
        <end position="275"/>
    </location>
</feature>
<dbReference type="EMBL" id="KN293992">
    <property type="protein sequence ID" value="EEH35817.2"/>
    <property type="molecule type" value="Genomic_DNA"/>
</dbReference>
<dbReference type="AlphaFoldDB" id="C1GNP5"/>
<feature type="region of interest" description="Disordered" evidence="1">
    <location>
        <begin position="606"/>
        <end position="629"/>
    </location>
</feature>
<dbReference type="OrthoDB" id="5346728at2759"/>
<dbReference type="Proteomes" id="UP000002059">
    <property type="component" value="Partially assembled WGS sequence"/>
</dbReference>
<evidence type="ECO:0000313" key="4">
    <source>
        <dbReference type="Proteomes" id="UP000002059"/>
    </source>
</evidence>
<feature type="region of interest" description="Disordered" evidence="1">
    <location>
        <begin position="254"/>
        <end position="275"/>
    </location>
</feature>
<feature type="region of interest" description="Disordered" evidence="1">
    <location>
        <begin position="167"/>
        <end position="195"/>
    </location>
</feature>
<dbReference type="eggNOG" id="ENOG502RPK2">
    <property type="taxonomic scope" value="Eukaryota"/>
</dbReference>
<feature type="compositionally biased region" description="Basic residues" evidence="1">
    <location>
        <begin position="1"/>
        <end position="10"/>
    </location>
</feature>
<dbReference type="KEGG" id="pbl:PAAG_00140"/>
<proteinExistence type="predicted"/>
<feature type="region of interest" description="Disordered" evidence="1">
    <location>
        <begin position="1"/>
        <end position="27"/>
    </location>
</feature>
<feature type="region of interest" description="Disordered" evidence="1">
    <location>
        <begin position="784"/>
        <end position="806"/>
    </location>
</feature>
<dbReference type="GeneID" id="9101177"/>
<dbReference type="RefSeq" id="XP_002797601.2">
    <property type="nucleotide sequence ID" value="XM_002797555.2"/>
</dbReference>
<dbReference type="OMA" id="SWIWWDP"/>
<organism evidence="3 4">
    <name type="scientific">Paracoccidioides lutzii (strain ATCC MYA-826 / Pb01)</name>
    <name type="common">Paracoccidioides brasiliensis</name>
    <dbReference type="NCBI Taxonomy" id="502779"/>
    <lineage>
        <taxon>Eukaryota</taxon>
        <taxon>Fungi</taxon>
        <taxon>Dikarya</taxon>
        <taxon>Ascomycota</taxon>
        <taxon>Pezizomycotina</taxon>
        <taxon>Eurotiomycetes</taxon>
        <taxon>Eurotiomycetidae</taxon>
        <taxon>Onygenales</taxon>
        <taxon>Ajellomycetaceae</taxon>
        <taxon>Paracoccidioides</taxon>
    </lineage>
</organism>
<gene>
    <name evidence="3" type="ORF">PAAG_00140</name>
</gene>
<accession>C1GNP5</accession>
<name>C1GNP5_PARBA</name>
<feature type="transmembrane region" description="Helical" evidence="2">
    <location>
        <begin position="42"/>
        <end position="61"/>
    </location>
</feature>
<feature type="compositionally biased region" description="Basic and acidic residues" evidence="1">
    <location>
        <begin position="167"/>
        <end position="185"/>
    </location>
</feature>
<keyword evidence="4" id="KW-1185">Reference proteome</keyword>